<name>A0A829Q9K6_9MYCO</name>
<gene>
    <name evidence="2" type="ORF">I543_3782</name>
</gene>
<comment type="caution">
    <text evidence="2">The sequence shown here is derived from an EMBL/GenBank/DDBJ whole genome shotgun (WGS) entry which is preliminary data.</text>
</comment>
<feature type="transmembrane region" description="Helical" evidence="1">
    <location>
        <begin position="88"/>
        <end position="112"/>
    </location>
</feature>
<dbReference type="AlphaFoldDB" id="A0A829Q9K6"/>
<dbReference type="EMBL" id="JAOF01000001">
    <property type="protein sequence ID" value="EUA48794.1"/>
    <property type="molecule type" value="Genomic_DNA"/>
</dbReference>
<accession>A0A829Q9K6</accession>
<evidence type="ECO:0000313" key="2">
    <source>
        <dbReference type="EMBL" id="EUA48794.1"/>
    </source>
</evidence>
<sequence length="118" mass="12804">MAAAAGVICFVYYIGFTVAMLLSPDVGSVKDRGGVALAYLFITPMTLAGGWYLTVPAALALGWLLWWVWPKLPAAWTSWRPHRMWQHILIGIAIAYGGLSVVILAFVTPLAIPGTFAR</sequence>
<proteinExistence type="predicted"/>
<protein>
    <submittedName>
        <fullName evidence="2">Putative membrane protein</fullName>
    </submittedName>
</protein>
<keyword evidence="1" id="KW-1133">Transmembrane helix</keyword>
<evidence type="ECO:0000256" key="1">
    <source>
        <dbReference type="SAM" id="Phobius"/>
    </source>
</evidence>
<feature type="transmembrane region" description="Helical" evidence="1">
    <location>
        <begin position="36"/>
        <end position="67"/>
    </location>
</feature>
<dbReference type="Proteomes" id="UP000020103">
    <property type="component" value="Unassembled WGS sequence"/>
</dbReference>
<keyword evidence="1" id="KW-0812">Transmembrane</keyword>
<evidence type="ECO:0000313" key="3">
    <source>
        <dbReference type="Proteomes" id="UP000020103"/>
    </source>
</evidence>
<organism evidence="2 3">
    <name type="scientific">Mycobacteroides abscessus 21</name>
    <dbReference type="NCBI Taxonomy" id="1299324"/>
    <lineage>
        <taxon>Bacteria</taxon>
        <taxon>Bacillati</taxon>
        <taxon>Actinomycetota</taxon>
        <taxon>Actinomycetes</taxon>
        <taxon>Mycobacteriales</taxon>
        <taxon>Mycobacteriaceae</taxon>
        <taxon>Mycobacteroides</taxon>
        <taxon>Mycobacteroides abscessus</taxon>
    </lineage>
</organism>
<feature type="transmembrane region" description="Helical" evidence="1">
    <location>
        <begin position="7"/>
        <end position="24"/>
    </location>
</feature>
<keyword evidence="1" id="KW-0472">Membrane</keyword>
<reference evidence="2 3" key="1">
    <citation type="submission" date="2013-12" db="EMBL/GenBank/DDBJ databases">
        <authorList>
            <person name="Madinger N."/>
            <person name="Lenaerts A."/>
            <person name="Ordway D."/>
            <person name="DeGroote M.A."/>
            <person name="Parker T."/>
            <person name="Sizemore C."/>
            <person name="Tallon L.J."/>
            <person name="Sadzewicz L.K."/>
            <person name="Sengamalay N."/>
            <person name="Fraser C.M."/>
            <person name="Hine E."/>
            <person name="Shefchek K.A."/>
            <person name="Das S.P."/>
            <person name="Tettelin H."/>
        </authorList>
    </citation>
    <scope>NUCLEOTIDE SEQUENCE [LARGE SCALE GENOMIC DNA]</scope>
    <source>
        <strain evidence="2 3">21</strain>
    </source>
</reference>